<evidence type="ECO:0000256" key="3">
    <source>
        <dbReference type="ARBA" id="ARBA00022676"/>
    </source>
</evidence>
<dbReference type="InterPro" id="IPR038578">
    <property type="entry name" value="GT29-like_sf"/>
</dbReference>
<dbReference type="InterPro" id="IPR051142">
    <property type="entry name" value="Glycosyltransferase_29"/>
</dbReference>
<gene>
    <name evidence="24" type="ORF">RIMI_LOCUS16665334</name>
</gene>
<dbReference type="Gene3D" id="3.90.1480.20">
    <property type="entry name" value="Glycosyl transferase family 29"/>
    <property type="match status" value="1"/>
</dbReference>
<evidence type="ECO:0000313" key="25">
    <source>
        <dbReference type="Proteomes" id="UP001176940"/>
    </source>
</evidence>
<keyword evidence="25" id="KW-1185">Reference proteome</keyword>
<evidence type="ECO:0000256" key="1">
    <source>
        <dbReference type="ARBA" id="ARBA00004323"/>
    </source>
</evidence>
<keyword evidence="11" id="KW-1015">Disulfide bond</keyword>
<dbReference type="PANTHER" id="PTHR13713">
    <property type="entry name" value="SIALYLTRANSFERASE"/>
    <property type="match status" value="1"/>
</dbReference>
<comment type="function">
    <text evidence="20">Transfers the sialyl group (N-acetyl-alpha-neuraminyl or NeuAc) from CMP-NeuAc to the non-reducing terminal galactose (Gal) of glycosphingolipids forming gangliosides (important molecules involved in the regulation of multiple cellular processes, including cell proliferation and differentiation, apoptosis, embryogenesis, development, and oncogenesis). Mainly involved in the biosynthesis of ganglioside GM3 but can also use different glycolipids as substrate acceptors such as D-galactosylceramide (GalCer), asialo-GM2 (GA2) and asialo-GM1 (GA1), although less preferentially than beta-D-Gal-(1-&gt;4)-beta-D-Glc-(1&lt;-&gt;1)-Cer (LacCer).</text>
</comment>
<dbReference type="PANTHER" id="PTHR13713:SF60">
    <property type="entry name" value="LACTOSYLCERAMIDE ALPHA-2,3-SIALYLTRANSFERASE"/>
    <property type="match status" value="1"/>
</dbReference>
<evidence type="ECO:0000256" key="18">
    <source>
        <dbReference type="ARBA" id="ARBA00042545"/>
    </source>
</evidence>
<evidence type="ECO:0000256" key="19">
    <source>
        <dbReference type="ARBA" id="ARBA00043651"/>
    </source>
</evidence>
<evidence type="ECO:0000256" key="15">
    <source>
        <dbReference type="ARBA" id="ARBA00041341"/>
    </source>
</evidence>
<evidence type="ECO:0000313" key="24">
    <source>
        <dbReference type="EMBL" id="CAJ0958994.1"/>
    </source>
</evidence>
<dbReference type="PIRSF" id="PIRSF005557">
    <property type="entry name" value="Sialyl_trans"/>
    <property type="match status" value="1"/>
</dbReference>
<dbReference type="CDD" id="cd23983">
    <property type="entry name" value="GT29_ST3GAL5"/>
    <property type="match status" value="1"/>
</dbReference>
<evidence type="ECO:0000256" key="2">
    <source>
        <dbReference type="ARBA" id="ARBA00006003"/>
    </source>
</evidence>
<evidence type="ECO:0000256" key="6">
    <source>
        <dbReference type="ARBA" id="ARBA00022968"/>
    </source>
</evidence>
<proteinExistence type="inferred from homology"/>
<evidence type="ECO:0000256" key="9">
    <source>
        <dbReference type="ARBA" id="ARBA00023098"/>
    </source>
</evidence>
<evidence type="ECO:0000256" key="22">
    <source>
        <dbReference type="ARBA" id="ARBA00048805"/>
    </source>
</evidence>
<evidence type="ECO:0000256" key="12">
    <source>
        <dbReference type="ARBA" id="ARBA00023180"/>
    </source>
</evidence>
<dbReference type="EC" id="2.4.3.9" evidence="13"/>
<evidence type="ECO:0000256" key="21">
    <source>
        <dbReference type="ARBA" id="ARBA00048050"/>
    </source>
</evidence>
<keyword evidence="9" id="KW-0443">Lipid metabolism</keyword>
<keyword evidence="5" id="KW-0812">Transmembrane</keyword>
<comment type="catalytic activity">
    <reaction evidence="23">
        <text>ganglioside GA1 (d18:1(4E)/18:0) + CMP-N-acetyl-beta-neuraminate = ganglioside GM1 (d18:1(4E)/18:0) + CMP + H(+)</text>
        <dbReference type="Rhea" id="RHEA:41784"/>
        <dbReference type="ChEBI" id="CHEBI:15378"/>
        <dbReference type="ChEBI" id="CHEBI:57812"/>
        <dbReference type="ChEBI" id="CHEBI:60377"/>
        <dbReference type="ChEBI" id="CHEBI:73110"/>
        <dbReference type="ChEBI" id="CHEBI:78484"/>
    </reaction>
    <physiologicalReaction direction="left-to-right" evidence="23">
        <dbReference type="Rhea" id="RHEA:41785"/>
    </physiologicalReaction>
</comment>
<keyword evidence="6" id="KW-0735">Signal-anchor</keyword>
<comment type="catalytic activity">
    <reaction evidence="19">
        <text>a beta-D-Gal-(1-&gt;4)-beta-D-Glc-(1&lt;-&gt;1)-Cer(d18:1(4E)) + CMP-N-acetyl-beta-neuraminate = a ganglioside GM3 (d18:1(4E)) + CMP + H(+)</text>
        <dbReference type="Rhea" id="RHEA:18417"/>
        <dbReference type="ChEBI" id="CHEBI:15378"/>
        <dbReference type="ChEBI" id="CHEBI:17950"/>
        <dbReference type="ChEBI" id="CHEBI:57812"/>
        <dbReference type="ChEBI" id="CHEBI:60065"/>
        <dbReference type="ChEBI" id="CHEBI:60377"/>
        <dbReference type="EC" id="2.4.3.9"/>
    </reaction>
    <physiologicalReaction direction="left-to-right" evidence="19">
        <dbReference type="Rhea" id="RHEA:18418"/>
    </physiologicalReaction>
</comment>
<evidence type="ECO:0000256" key="14">
    <source>
        <dbReference type="ARBA" id="ARBA00039792"/>
    </source>
</evidence>
<comment type="subcellular location">
    <subcellularLocation>
        <location evidence="1">Golgi apparatus membrane</location>
        <topology evidence="1">Single-pass type II membrane protein</topology>
    </subcellularLocation>
</comment>
<name>A0ABN9M505_9NEOB</name>
<keyword evidence="3" id="KW-0328">Glycosyltransferase</keyword>
<organism evidence="24 25">
    <name type="scientific">Ranitomeya imitator</name>
    <name type="common">mimic poison frog</name>
    <dbReference type="NCBI Taxonomy" id="111125"/>
    <lineage>
        <taxon>Eukaryota</taxon>
        <taxon>Metazoa</taxon>
        <taxon>Chordata</taxon>
        <taxon>Craniata</taxon>
        <taxon>Vertebrata</taxon>
        <taxon>Euteleostomi</taxon>
        <taxon>Amphibia</taxon>
        <taxon>Batrachia</taxon>
        <taxon>Anura</taxon>
        <taxon>Neobatrachia</taxon>
        <taxon>Hyloidea</taxon>
        <taxon>Dendrobatidae</taxon>
        <taxon>Dendrobatinae</taxon>
        <taxon>Ranitomeya</taxon>
    </lineage>
</organism>
<evidence type="ECO:0000256" key="16">
    <source>
        <dbReference type="ARBA" id="ARBA00041896"/>
    </source>
</evidence>
<keyword evidence="12" id="KW-0325">Glycoprotein</keyword>
<evidence type="ECO:0000256" key="8">
    <source>
        <dbReference type="ARBA" id="ARBA00023034"/>
    </source>
</evidence>
<comment type="similarity">
    <text evidence="2">Belongs to the glycosyltransferase 29 family.</text>
</comment>
<dbReference type="InterPro" id="IPR012163">
    <property type="entry name" value="Sialyl_trans"/>
</dbReference>
<keyword evidence="10" id="KW-0472">Membrane</keyword>
<dbReference type="InterPro" id="IPR001675">
    <property type="entry name" value="Glyco_trans_29"/>
</dbReference>
<keyword evidence="8" id="KW-0333">Golgi apparatus</keyword>
<keyword evidence="4" id="KW-0808">Transferase</keyword>
<evidence type="ECO:0000256" key="4">
    <source>
        <dbReference type="ARBA" id="ARBA00022679"/>
    </source>
</evidence>
<dbReference type="Pfam" id="PF00777">
    <property type="entry name" value="Glyco_transf_29"/>
    <property type="match status" value="1"/>
</dbReference>
<evidence type="ECO:0000256" key="23">
    <source>
        <dbReference type="ARBA" id="ARBA00049539"/>
    </source>
</evidence>
<sequence>MDRLFPNKFNMGLESFMKKSMALNESMYQYGPPFGFRQFLKELDDILELITDDDLPMGPSPKKCKRCIVIGSGGILHGLQLGHIIDEHDVVIRLNNAPVHGFEQDAGSKTTIRMTYPEGAPVSEQEYGSNSLFVTVLFKHVDFLWLQAVLKNETLSTWNRLFFWKSVTEKLPLKPHQIRILNPLIVKETAMDILQFLPPRQKWWGWDKNVPTIGAIAMVMATHLCDEVSIAGFGYDMSQPDTPLHYFDNMCMNAMNRQPMHDVSKERKLLKSLVREGVVKDLSGGLHCEFCASHQTHGVPTAA</sequence>
<evidence type="ECO:0000256" key="20">
    <source>
        <dbReference type="ARBA" id="ARBA00045587"/>
    </source>
</evidence>
<accession>A0ABN9M505</accession>
<protein>
    <recommendedName>
        <fullName evidence="14">Lactosylceramide alpha-2,3-sialyltransferase</fullName>
        <ecNumber evidence="13">2.4.3.9</ecNumber>
    </recommendedName>
    <alternativeName>
        <fullName evidence="15">CMP-NeuAc:lactosylceramide alpha-2,3-sialyltransferase</fullName>
    </alternativeName>
    <alternativeName>
        <fullName evidence="18">Ganglioside GM3 synthase</fullName>
    </alternativeName>
    <alternativeName>
        <fullName evidence="17">ST3Gal V</fullName>
    </alternativeName>
    <alternativeName>
        <fullName evidence="16">Sialyltransferase 9</fullName>
    </alternativeName>
</protein>
<reference evidence="24" key="1">
    <citation type="submission" date="2023-07" db="EMBL/GenBank/DDBJ databases">
        <authorList>
            <person name="Stuckert A."/>
        </authorList>
    </citation>
    <scope>NUCLEOTIDE SEQUENCE</scope>
</reference>
<comment type="catalytic activity">
    <reaction evidence="22">
        <text>ganglioside GA2 (d18:1(4E)/18:0) + CMP-N-acetyl-beta-neuraminate = ganglioside GM2 (d18:1(4E)/18:0) + CMP + H(+)</text>
        <dbReference type="Rhea" id="RHEA:41776"/>
        <dbReference type="ChEBI" id="CHEBI:15378"/>
        <dbReference type="ChEBI" id="CHEBI:57812"/>
        <dbReference type="ChEBI" id="CHEBI:60377"/>
        <dbReference type="ChEBI" id="CHEBI:78485"/>
        <dbReference type="ChEBI" id="CHEBI:78486"/>
    </reaction>
    <physiologicalReaction direction="left-to-right" evidence="22">
        <dbReference type="Rhea" id="RHEA:41777"/>
    </physiologicalReaction>
</comment>
<evidence type="ECO:0000256" key="5">
    <source>
        <dbReference type="ARBA" id="ARBA00022692"/>
    </source>
</evidence>
<comment type="caution">
    <text evidence="24">The sequence shown here is derived from an EMBL/GenBank/DDBJ whole genome shotgun (WGS) entry which is preliminary data.</text>
</comment>
<evidence type="ECO:0000256" key="7">
    <source>
        <dbReference type="ARBA" id="ARBA00022989"/>
    </source>
</evidence>
<evidence type="ECO:0000256" key="13">
    <source>
        <dbReference type="ARBA" id="ARBA00039111"/>
    </source>
</evidence>
<evidence type="ECO:0000256" key="11">
    <source>
        <dbReference type="ARBA" id="ARBA00023157"/>
    </source>
</evidence>
<dbReference type="EMBL" id="CAUEEQ010046988">
    <property type="protein sequence ID" value="CAJ0958994.1"/>
    <property type="molecule type" value="Genomic_DNA"/>
</dbReference>
<evidence type="ECO:0000256" key="10">
    <source>
        <dbReference type="ARBA" id="ARBA00023136"/>
    </source>
</evidence>
<evidence type="ECO:0000256" key="17">
    <source>
        <dbReference type="ARBA" id="ARBA00041976"/>
    </source>
</evidence>
<keyword evidence="7" id="KW-1133">Transmembrane helix</keyword>
<comment type="catalytic activity">
    <reaction evidence="21">
        <text>a beta-D-Gal-(1&lt;-&gt;1')-ceramide + CMP-N-acetyl-beta-neuraminate = N-acetyl-alpha-neuraminosyl-(2-&gt;3)-beta-D-galactosyl-(1&lt;-&gt;1')-ceramide + CMP + H(+)</text>
        <dbReference type="Rhea" id="RHEA:41780"/>
        <dbReference type="ChEBI" id="CHEBI:15378"/>
        <dbReference type="ChEBI" id="CHEBI:57812"/>
        <dbReference type="ChEBI" id="CHEBI:60377"/>
        <dbReference type="ChEBI" id="CHEBI:82643"/>
        <dbReference type="ChEBI" id="CHEBI:143593"/>
    </reaction>
    <physiologicalReaction direction="left-to-right" evidence="21">
        <dbReference type="Rhea" id="RHEA:41781"/>
    </physiologicalReaction>
</comment>
<dbReference type="Proteomes" id="UP001176940">
    <property type="component" value="Unassembled WGS sequence"/>
</dbReference>